<dbReference type="EMBL" id="CP098251">
    <property type="protein sequence ID" value="WAV90853.1"/>
    <property type="molecule type" value="Genomic_DNA"/>
</dbReference>
<protein>
    <submittedName>
        <fullName evidence="1">Uncharacterized protein</fullName>
    </submittedName>
</protein>
<accession>A0A9E9NSN6</accession>
<sequence>MFVVNIIKYTGMILFILDFSENRIKELSKAFVVFSVLGDGPEVSDWLRHVENFSHTFDNVFDEMGMLVASKEYRSDKKRGYGHAGVRKLNRLFSNAYFSGESFISILPHGI</sequence>
<evidence type="ECO:0000313" key="1">
    <source>
        <dbReference type="EMBL" id="WAV90853.1"/>
    </source>
</evidence>
<name>A0A9E9NSN6_9BURK</name>
<reference evidence="1" key="1">
    <citation type="journal article" date="2022" name="Front. Microbiol.">
        <title>New perspectives on an old grouping: The genomic and phenotypic variability of Oxalobacter formigenes and the implications for calcium oxalate stone prevention.</title>
        <authorList>
            <person name="Chmiel J.A."/>
            <person name="Carr C."/>
            <person name="Stuivenberg G.A."/>
            <person name="Venema R."/>
            <person name="Chanyi R.M."/>
            <person name="Al K.F."/>
            <person name="Giguere D."/>
            <person name="Say H."/>
            <person name="Akouris P.P."/>
            <person name="Dominguez Romero S.A."/>
            <person name="Kwong A."/>
            <person name="Tai V."/>
            <person name="Koval S.F."/>
            <person name="Razvi H."/>
            <person name="Bjazevic J."/>
            <person name="Burton J.P."/>
        </authorList>
    </citation>
    <scope>NUCLEOTIDE SEQUENCE</scope>
    <source>
        <strain evidence="1">OxK</strain>
    </source>
</reference>
<dbReference type="Proteomes" id="UP001164819">
    <property type="component" value="Chromosome"/>
</dbReference>
<gene>
    <name evidence="1" type="ORF">NB646_08445</name>
</gene>
<organism evidence="1">
    <name type="scientific">Oxalobacter aliiformigenes</name>
    <dbReference type="NCBI Taxonomy" id="2946593"/>
    <lineage>
        <taxon>Bacteria</taxon>
        <taxon>Pseudomonadati</taxon>
        <taxon>Pseudomonadota</taxon>
        <taxon>Betaproteobacteria</taxon>
        <taxon>Burkholderiales</taxon>
        <taxon>Oxalobacteraceae</taxon>
        <taxon>Oxalobacter</taxon>
    </lineage>
</organism>
<proteinExistence type="predicted"/>
<dbReference type="AlphaFoldDB" id="A0A9E9NSN6"/>
<dbReference type="RefSeq" id="WP_269315768.1">
    <property type="nucleotide sequence ID" value="NZ_CP098251.1"/>
</dbReference>